<evidence type="ECO:0000313" key="1">
    <source>
        <dbReference type="EMBL" id="CUV03326.1"/>
    </source>
</evidence>
<name>A0A160VAV5_9ZZZZ</name>
<proteinExistence type="predicted"/>
<reference evidence="1" key="1">
    <citation type="submission" date="2015-10" db="EMBL/GenBank/DDBJ databases">
        <authorList>
            <person name="Gilbert D.G."/>
        </authorList>
    </citation>
    <scope>NUCLEOTIDE SEQUENCE</scope>
</reference>
<dbReference type="EMBL" id="FAXA01000390">
    <property type="protein sequence ID" value="CUV03326.1"/>
    <property type="molecule type" value="Genomic_DNA"/>
</dbReference>
<gene>
    <name evidence="1" type="ORF">MGWOODY_Clf1969</name>
</gene>
<protein>
    <submittedName>
        <fullName evidence="1">Uncharacterized protein</fullName>
    </submittedName>
</protein>
<organism evidence="1">
    <name type="scientific">hydrothermal vent metagenome</name>
    <dbReference type="NCBI Taxonomy" id="652676"/>
    <lineage>
        <taxon>unclassified sequences</taxon>
        <taxon>metagenomes</taxon>
        <taxon>ecological metagenomes</taxon>
    </lineage>
</organism>
<accession>A0A160VAV5</accession>
<sequence>MKIASRSVVEQYHAFGSPRFGIVVPMVVESGTVQRQKRHS</sequence>
<dbReference type="AlphaFoldDB" id="A0A160VAV5"/>